<dbReference type="Gene3D" id="2.60.40.10">
    <property type="entry name" value="Immunoglobulins"/>
    <property type="match status" value="1"/>
</dbReference>
<gene>
    <name evidence="2" type="ORF">ACFPQ6_03480</name>
</gene>
<sequence length="311" mass="31520">MKTLILPALSLSLLLAACDGGSTPTGDATAPTVGLSAAQSGTTVTLSAAASDNMGVSRVEFYRAGTLIATDTSAPYSASLTVGSADNGAVSFSVRAYDAAGNSASDTRTLNVFVGPSTGTTLYQGVWVWALSDAGGQAVARSGLVVFDEETTGTYGKLALGGYGDAGDPQNPVDGVTSTGGAVLGPVTAQGQLQLRFLRTDTSGSLDVLADDDDNQFEQFEDGSPVFYDDDAEVRDSSGNTVRYSEFVMIQATAEVPAAGISATALRLGAVAPATFKSLGGAALAKRTVAAPAAARQTALPASLRQVVERR</sequence>
<comment type="caution">
    <text evidence="2">The sequence shown here is derived from an EMBL/GenBank/DDBJ whole genome shotgun (WGS) entry which is preliminary data.</text>
</comment>
<evidence type="ECO:0000256" key="1">
    <source>
        <dbReference type="SAM" id="SignalP"/>
    </source>
</evidence>
<dbReference type="RefSeq" id="WP_380046442.1">
    <property type="nucleotide sequence ID" value="NZ_JBHSOH010000005.1"/>
</dbReference>
<dbReference type="EMBL" id="JBHSOH010000005">
    <property type="protein sequence ID" value="MFC5847362.1"/>
    <property type="molecule type" value="Genomic_DNA"/>
</dbReference>
<proteinExistence type="predicted"/>
<evidence type="ECO:0000313" key="2">
    <source>
        <dbReference type="EMBL" id="MFC5847362.1"/>
    </source>
</evidence>
<accession>A0ABW1DF95</accession>
<dbReference type="Pfam" id="PF17957">
    <property type="entry name" value="Big_7"/>
    <property type="match status" value="1"/>
</dbReference>
<dbReference type="Proteomes" id="UP001595979">
    <property type="component" value="Unassembled WGS sequence"/>
</dbReference>
<reference evidence="3" key="1">
    <citation type="journal article" date="2019" name="Int. J. Syst. Evol. Microbiol.">
        <title>The Global Catalogue of Microorganisms (GCM) 10K type strain sequencing project: providing services to taxonomists for standard genome sequencing and annotation.</title>
        <authorList>
            <consortium name="The Broad Institute Genomics Platform"/>
            <consortium name="The Broad Institute Genome Sequencing Center for Infectious Disease"/>
            <person name="Wu L."/>
            <person name="Ma J."/>
        </authorList>
    </citation>
    <scope>NUCLEOTIDE SEQUENCE [LARGE SCALE GENOMIC DNA]</scope>
    <source>
        <strain evidence="3">CGMCC 1.15053</strain>
    </source>
</reference>
<keyword evidence="3" id="KW-1185">Reference proteome</keyword>
<feature type="chain" id="PRO_5046753452" evidence="1">
    <location>
        <begin position="18"/>
        <end position="311"/>
    </location>
</feature>
<organism evidence="2 3">
    <name type="scientific">Deinococcus petrolearius</name>
    <dbReference type="NCBI Taxonomy" id="1751295"/>
    <lineage>
        <taxon>Bacteria</taxon>
        <taxon>Thermotogati</taxon>
        <taxon>Deinococcota</taxon>
        <taxon>Deinococci</taxon>
        <taxon>Deinococcales</taxon>
        <taxon>Deinococcaceae</taxon>
        <taxon>Deinococcus</taxon>
    </lineage>
</organism>
<protein>
    <submittedName>
        <fullName evidence="2">Ig-like domain-containing protein</fullName>
    </submittedName>
</protein>
<name>A0ABW1DF95_9DEIO</name>
<keyword evidence="1" id="KW-0732">Signal</keyword>
<dbReference type="PROSITE" id="PS51257">
    <property type="entry name" value="PROKAR_LIPOPROTEIN"/>
    <property type="match status" value="1"/>
</dbReference>
<feature type="signal peptide" evidence="1">
    <location>
        <begin position="1"/>
        <end position="17"/>
    </location>
</feature>
<evidence type="ECO:0000313" key="3">
    <source>
        <dbReference type="Proteomes" id="UP001595979"/>
    </source>
</evidence>
<dbReference type="InterPro" id="IPR013783">
    <property type="entry name" value="Ig-like_fold"/>
</dbReference>